<name>A0A0A9C2M9_ARUDO</name>
<dbReference type="AlphaFoldDB" id="A0A0A9C2M9"/>
<reference evidence="1" key="2">
    <citation type="journal article" date="2015" name="Data Brief">
        <title>Shoot transcriptome of the giant reed, Arundo donax.</title>
        <authorList>
            <person name="Barrero R.A."/>
            <person name="Guerrero F.D."/>
            <person name="Moolhuijzen P."/>
            <person name="Goolsby J.A."/>
            <person name="Tidwell J."/>
            <person name="Bellgard S.E."/>
            <person name="Bellgard M.I."/>
        </authorList>
    </citation>
    <scope>NUCLEOTIDE SEQUENCE</scope>
    <source>
        <tissue evidence="1">Shoot tissue taken approximately 20 cm above the soil surface</tissue>
    </source>
</reference>
<sequence length="31" mass="3471">MISEQRENSVRSVICAFMKEPEACHSSGWSA</sequence>
<proteinExistence type="predicted"/>
<protein>
    <submittedName>
        <fullName evidence="1">Uncharacterized protein</fullName>
    </submittedName>
</protein>
<organism evidence="1">
    <name type="scientific">Arundo donax</name>
    <name type="common">Giant reed</name>
    <name type="synonym">Donax arundinaceus</name>
    <dbReference type="NCBI Taxonomy" id="35708"/>
    <lineage>
        <taxon>Eukaryota</taxon>
        <taxon>Viridiplantae</taxon>
        <taxon>Streptophyta</taxon>
        <taxon>Embryophyta</taxon>
        <taxon>Tracheophyta</taxon>
        <taxon>Spermatophyta</taxon>
        <taxon>Magnoliopsida</taxon>
        <taxon>Liliopsida</taxon>
        <taxon>Poales</taxon>
        <taxon>Poaceae</taxon>
        <taxon>PACMAD clade</taxon>
        <taxon>Arundinoideae</taxon>
        <taxon>Arundineae</taxon>
        <taxon>Arundo</taxon>
    </lineage>
</organism>
<dbReference type="EMBL" id="GBRH01229182">
    <property type="protein sequence ID" value="JAD68713.1"/>
    <property type="molecule type" value="Transcribed_RNA"/>
</dbReference>
<accession>A0A0A9C2M9</accession>
<evidence type="ECO:0000313" key="1">
    <source>
        <dbReference type="EMBL" id="JAD68713.1"/>
    </source>
</evidence>
<reference evidence="1" key="1">
    <citation type="submission" date="2014-09" db="EMBL/GenBank/DDBJ databases">
        <authorList>
            <person name="Magalhaes I.L.F."/>
            <person name="Oliveira U."/>
            <person name="Santos F.R."/>
            <person name="Vidigal T.H.D.A."/>
            <person name="Brescovit A.D."/>
            <person name="Santos A.J."/>
        </authorList>
    </citation>
    <scope>NUCLEOTIDE SEQUENCE</scope>
    <source>
        <tissue evidence="1">Shoot tissue taken approximately 20 cm above the soil surface</tissue>
    </source>
</reference>